<comment type="subcellular location">
    <subcellularLocation>
        <location evidence="8">Golgi apparatus</location>
        <location evidence="8">trans-Golgi network membrane</location>
        <topology evidence="8">Single-pass type IV membrane protein</topology>
    </subcellularLocation>
</comment>
<proteinExistence type="inferred from homology"/>
<evidence type="ECO:0000256" key="6">
    <source>
        <dbReference type="ARBA" id="ARBA00023034"/>
    </source>
</evidence>
<reference evidence="11" key="1">
    <citation type="journal article" date="2023" name="Plant J.">
        <title>The genome of the king protea, Protea cynaroides.</title>
        <authorList>
            <person name="Chang J."/>
            <person name="Duong T.A."/>
            <person name="Schoeman C."/>
            <person name="Ma X."/>
            <person name="Roodt D."/>
            <person name="Barker N."/>
            <person name="Li Z."/>
            <person name="Van de Peer Y."/>
            <person name="Mizrachi E."/>
        </authorList>
    </citation>
    <scope>NUCLEOTIDE SEQUENCE</scope>
    <source>
        <tissue evidence="11">Young leaves</tissue>
    </source>
</reference>
<evidence type="ECO:0000256" key="1">
    <source>
        <dbReference type="ARBA" id="ARBA00009063"/>
    </source>
</evidence>
<dbReference type="Gene3D" id="1.20.58.90">
    <property type="match status" value="1"/>
</dbReference>
<name>A0A9Q0QN74_9MAGN</name>
<protein>
    <recommendedName>
        <fullName evidence="10">Syntaxin 6/10/61 N-terminal domain-containing protein</fullName>
    </recommendedName>
</protein>
<evidence type="ECO:0000256" key="9">
    <source>
        <dbReference type="SAM" id="Phobius"/>
    </source>
</evidence>
<dbReference type="GO" id="GO:0048193">
    <property type="term" value="P:Golgi vesicle transport"/>
    <property type="evidence" value="ECO:0007669"/>
    <property type="project" value="InterPro"/>
</dbReference>
<keyword evidence="3 9" id="KW-0812">Transmembrane</keyword>
<keyword evidence="12" id="KW-1185">Reference proteome</keyword>
<feature type="domain" description="Syntaxin 6/10/61 N-terminal" evidence="10">
    <location>
        <begin position="11"/>
        <end position="105"/>
    </location>
</feature>
<keyword evidence="7 9" id="KW-0472">Membrane</keyword>
<organism evidence="11 12">
    <name type="scientific">Protea cynaroides</name>
    <dbReference type="NCBI Taxonomy" id="273540"/>
    <lineage>
        <taxon>Eukaryota</taxon>
        <taxon>Viridiplantae</taxon>
        <taxon>Streptophyta</taxon>
        <taxon>Embryophyta</taxon>
        <taxon>Tracheophyta</taxon>
        <taxon>Spermatophyta</taxon>
        <taxon>Magnoliopsida</taxon>
        <taxon>Proteales</taxon>
        <taxon>Proteaceae</taxon>
        <taxon>Protea</taxon>
    </lineage>
</organism>
<keyword evidence="5 9" id="KW-1133">Transmembrane helix</keyword>
<dbReference type="InterPro" id="IPR015260">
    <property type="entry name" value="Syntaxin-6/10/61_N"/>
</dbReference>
<dbReference type="GO" id="GO:0016020">
    <property type="term" value="C:membrane"/>
    <property type="evidence" value="ECO:0007669"/>
    <property type="project" value="InterPro"/>
</dbReference>
<dbReference type="AlphaFoldDB" id="A0A9Q0QN74"/>
<dbReference type="CDD" id="cd21442">
    <property type="entry name" value="SNARE_NTD_STX6-like"/>
    <property type="match status" value="1"/>
</dbReference>
<dbReference type="PANTHER" id="PTHR34949:SF6">
    <property type="entry name" value="EXPRESSED PROTEIN"/>
    <property type="match status" value="1"/>
</dbReference>
<keyword evidence="4" id="KW-0653">Protein transport</keyword>
<dbReference type="GO" id="GO:0005794">
    <property type="term" value="C:Golgi apparatus"/>
    <property type="evidence" value="ECO:0007669"/>
    <property type="project" value="UniProtKB-SubCell"/>
</dbReference>
<evidence type="ECO:0000256" key="3">
    <source>
        <dbReference type="ARBA" id="ARBA00022692"/>
    </source>
</evidence>
<dbReference type="Pfam" id="PF09177">
    <property type="entry name" value="STX6_10_61_N"/>
    <property type="match status" value="1"/>
</dbReference>
<gene>
    <name evidence="11" type="ORF">NE237_017694</name>
</gene>
<dbReference type="Proteomes" id="UP001141806">
    <property type="component" value="Unassembled WGS sequence"/>
</dbReference>
<accession>A0A9Q0QN74</accession>
<dbReference type="OrthoDB" id="1889309at2759"/>
<feature type="transmembrane region" description="Helical" evidence="9">
    <location>
        <begin position="332"/>
        <end position="350"/>
    </location>
</feature>
<evidence type="ECO:0000313" key="12">
    <source>
        <dbReference type="Proteomes" id="UP001141806"/>
    </source>
</evidence>
<sequence length="351" mass="39755">MDSSFSRWEKDPFFPAAEEVQESADRMESVHRTWINESKDTSNICDVDLLRRDLHTALGTAKWQLEEFERAVSSSYVGSPNLAEDGRARHRQFIGAIENEISTVENSLKESVVAEGKSTVPWVRLDERERDELALFLSGPSVDRVTPPATVVARDEEEGNLQVQVVPGETVSVCSKNYSHSTELGSQETRDERLHGHRRAASANADISTWKIVVSDENFSRRSFDAMPDPPPPRVFSFSGLLGAMEPIPKPNWSKNGFRKWKAGDRRLPTDDMPLRSQQLSRGINACYEGSKSCLDGCDDSYDKQLYGWFGSVQRQFQRSQYQIQYSRPIQVIFWVVVVLCLIVFLAWSAV</sequence>
<evidence type="ECO:0000256" key="7">
    <source>
        <dbReference type="ARBA" id="ARBA00023136"/>
    </source>
</evidence>
<keyword evidence="2" id="KW-0813">Transport</keyword>
<comment type="similarity">
    <text evidence="1">Belongs to the syntaxin family.</text>
</comment>
<evidence type="ECO:0000259" key="10">
    <source>
        <dbReference type="Pfam" id="PF09177"/>
    </source>
</evidence>
<dbReference type="EMBL" id="JAMYWD010000007">
    <property type="protein sequence ID" value="KAJ4965845.1"/>
    <property type="molecule type" value="Genomic_DNA"/>
</dbReference>
<evidence type="ECO:0000256" key="8">
    <source>
        <dbReference type="ARBA" id="ARBA00037801"/>
    </source>
</evidence>
<comment type="caution">
    <text evidence="11">The sequence shown here is derived from an EMBL/GenBank/DDBJ whole genome shotgun (WGS) entry which is preliminary data.</text>
</comment>
<dbReference type="PANTHER" id="PTHR34949">
    <property type="entry name" value="OS05G0443700 PROTEIN"/>
    <property type="match status" value="1"/>
</dbReference>
<keyword evidence="6" id="KW-0333">Golgi apparatus</keyword>
<evidence type="ECO:0000256" key="5">
    <source>
        <dbReference type="ARBA" id="ARBA00022989"/>
    </source>
</evidence>
<dbReference type="FunFam" id="1.20.58.90:FF:000004">
    <property type="entry name" value="Syntaxin 10"/>
    <property type="match status" value="1"/>
</dbReference>
<dbReference type="InterPro" id="IPR010989">
    <property type="entry name" value="SNARE"/>
</dbReference>
<evidence type="ECO:0000256" key="2">
    <source>
        <dbReference type="ARBA" id="ARBA00022448"/>
    </source>
</evidence>
<evidence type="ECO:0000313" key="11">
    <source>
        <dbReference type="EMBL" id="KAJ4965845.1"/>
    </source>
</evidence>
<dbReference type="SUPFAM" id="SSF47661">
    <property type="entry name" value="t-snare proteins"/>
    <property type="match status" value="1"/>
</dbReference>
<evidence type="ECO:0000256" key="4">
    <source>
        <dbReference type="ARBA" id="ARBA00022927"/>
    </source>
</evidence>
<dbReference type="GO" id="GO:0015031">
    <property type="term" value="P:protein transport"/>
    <property type="evidence" value="ECO:0007669"/>
    <property type="project" value="UniProtKB-KW"/>
</dbReference>